<reference evidence="4" key="1">
    <citation type="submission" date="2018-09" db="EMBL/GenBank/DDBJ databases">
        <authorList>
            <person name="Livingstone P.G."/>
            <person name="Whitworth D.E."/>
        </authorList>
    </citation>
    <scope>NUCLEOTIDE SEQUENCE [LARGE SCALE GENOMIC DNA]</scope>
    <source>
        <strain evidence="4">AB050A</strain>
    </source>
</reference>
<dbReference type="Proteomes" id="UP000267003">
    <property type="component" value="Unassembled WGS sequence"/>
</dbReference>
<proteinExistence type="predicted"/>
<feature type="region of interest" description="Disordered" evidence="1">
    <location>
        <begin position="31"/>
        <end position="54"/>
    </location>
</feature>
<evidence type="ECO:0000259" key="2">
    <source>
        <dbReference type="Pfam" id="PF24693"/>
    </source>
</evidence>
<protein>
    <recommendedName>
        <fullName evidence="2">DUF7660 domain-containing protein</fullName>
    </recommendedName>
</protein>
<dbReference type="RefSeq" id="WP_120553947.1">
    <property type="nucleotide sequence ID" value="NZ_RAWK01000014.1"/>
</dbReference>
<dbReference type="AlphaFoldDB" id="A0A3A8QXS7"/>
<gene>
    <name evidence="3" type="ORF">D7W81_03875</name>
</gene>
<dbReference type="EMBL" id="RAWK01000014">
    <property type="protein sequence ID" value="RKH73586.1"/>
    <property type="molecule type" value="Genomic_DNA"/>
</dbReference>
<name>A0A3A8QXS7_9BACT</name>
<dbReference type="OrthoDB" id="2628285at2"/>
<evidence type="ECO:0000256" key="1">
    <source>
        <dbReference type="SAM" id="MobiDB-lite"/>
    </source>
</evidence>
<feature type="domain" description="DUF7660" evidence="2">
    <location>
        <begin position="17"/>
        <end position="94"/>
    </location>
</feature>
<organism evidence="3 4">
    <name type="scientific">Corallococcus aberystwythensis</name>
    <dbReference type="NCBI Taxonomy" id="2316722"/>
    <lineage>
        <taxon>Bacteria</taxon>
        <taxon>Pseudomonadati</taxon>
        <taxon>Myxococcota</taxon>
        <taxon>Myxococcia</taxon>
        <taxon>Myxococcales</taxon>
        <taxon>Cystobacterineae</taxon>
        <taxon>Myxococcaceae</taxon>
        <taxon>Corallococcus</taxon>
    </lineage>
</organism>
<comment type="caution">
    <text evidence="3">The sequence shown here is derived from an EMBL/GenBank/DDBJ whole genome shotgun (WGS) entry which is preliminary data.</text>
</comment>
<sequence>MPHDLHQLLKEVADEASFLRFVQALSEDFEEDRAEAARRPPAPHEPSPLGWENGTIGAFLERGASWGEDTQDQDRSPNPWHRCASILFAGKFYE</sequence>
<feature type="region of interest" description="Disordered" evidence="1">
    <location>
        <begin position="61"/>
        <end position="80"/>
    </location>
</feature>
<accession>A0A3A8QXS7</accession>
<keyword evidence="4" id="KW-1185">Reference proteome</keyword>
<evidence type="ECO:0000313" key="3">
    <source>
        <dbReference type="EMBL" id="RKH73586.1"/>
    </source>
</evidence>
<evidence type="ECO:0000313" key="4">
    <source>
        <dbReference type="Proteomes" id="UP000267003"/>
    </source>
</evidence>
<dbReference type="InterPro" id="IPR056077">
    <property type="entry name" value="DUF7660"/>
</dbReference>
<dbReference type="Pfam" id="PF24693">
    <property type="entry name" value="DUF7660"/>
    <property type="match status" value="1"/>
</dbReference>